<sequence length="345" mass="41215">MLLQIRPKPCRGQQTWTLLLFVGMLLLTIFLLFSTKPQRTSSNLMKLFENHNQPVEDLDHAMNPFAGINNETGADHPIVPNIVHFILFEDPQMSFMHFVCVLAALRNQRPDRIYFHTNVAPSGNYWERLLKLGPFTERLVLRHMEMPTEIFHQRIRPRWRVFHGGDIARIRVLMQYGGIFLDNDSYVVRSLDFFRRFEMTLGWDENQFLGSQILIAHKDARFLYRWLHSYDKAYNSKRWYYNAGELPTTSVLHHHPELVHRVKVLFGNDLKFRYKLFRQYWPDWRQHYTFHLLARHLGKLRNISSVATYPVVFDEYNVQNYPITFREMANEVLDFEKHLLKGGDF</sequence>
<dbReference type="KEGG" id="btab:109037202"/>
<dbReference type="Pfam" id="PF04488">
    <property type="entry name" value="Gly_transf_sug"/>
    <property type="match status" value="1"/>
</dbReference>
<organism evidence="2 3">
    <name type="scientific">Bemisia tabaci</name>
    <name type="common">Sweetpotato whitefly</name>
    <name type="synonym">Aleurodes tabaci</name>
    <dbReference type="NCBI Taxonomy" id="7038"/>
    <lineage>
        <taxon>Eukaryota</taxon>
        <taxon>Metazoa</taxon>
        <taxon>Ecdysozoa</taxon>
        <taxon>Arthropoda</taxon>
        <taxon>Hexapoda</taxon>
        <taxon>Insecta</taxon>
        <taxon>Pterygota</taxon>
        <taxon>Neoptera</taxon>
        <taxon>Paraneoptera</taxon>
        <taxon>Hemiptera</taxon>
        <taxon>Sternorrhyncha</taxon>
        <taxon>Aleyrodoidea</taxon>
        <taxon>Aleyrodidae</taxon>
        <taxon>Aleyrodinae</taxon>
        <taxon>Bemisia</taxon>
    </lineage>
</organism>
<evidence type="ECO:0008006" key="4">
    <source>
        <dbReference type="Google" id="ProtNLM"/>
    </source>
</evidence>
<dbReference type="PANTHER" id="PTHR46830">
    <property type="entry name" value="TRANSFERASE, PUTATIVE-RELATED"/>
    <property type="match status" value="1"/>
</dbReference>
<proteinExistence type="predicted"/>
<feature type="transmembrane region" description="Helical" evidence="1">
    <location>
        <begin position="16"/>
        <end position="33"/>
    </location>
</feature>
<dbReference type="PANTHER" id="PTHR46830:SF1">
    <property type="entry name" value="ALPHA-1,4-N-ACETYLGLUCOSAMINYLTRANSFERASE"/>
    <property type="match status" value="1"/>
</dbReference>
<reference evidence="2" key="1">
    <citation type="submission" date="2021-12" db="EMBL/GenBank/DDBJ databases">
        <authorList>
            <person name="King R."/>
        </authorList>
    </citation>
    <scope>NUCLEOTIDE SEQUENCE</scope>
</reference>
<dbReference type="InterPro" id="IPR029044">
    <property type="entry name" value="Nucleotide-diphossugar_trans"/>
</dbReference>
<dbReference type="InterPro" id="IPR007577">
    <property type="entry name" value="GlycoTrfase_DXD_sugar-bd_CS"/>
</dbReference>
<gene>
    <name evidence="2" type="ORF">BEMITA_LOCUS12428</name>
</gene>
<accession>A0A9P0CF64</accession>
<dbReference type="EMBL" id="OU963869">
    <property type="protein sequence ID" value="CAH0776321.1"/>
    <property type="molecule type" value="Genomic_DNA"/>
</dbReference>
<evidence type="ECO:0000313" key="2">
    <source>
        <dbReference type="EMBL" id="CAH0776321.1"/>
    </source>
</evidence>
<dbReference type="Proteomes" id="UP001152759">
    <property type="component" value="Chromosome 8"/>
</dbReference>
<dbReference type="AlphaFoldDB" id="A0A9P0CF64"/>
<dbReference type="Gene3D" id="3.90.550.20">
    <property type="match status" value="1"/>
</dbReference>
<protein>
    <recommendedName>
        <fullName evidence="4">Glycosyltransferase</fullName>
    </recommendedName>
</protein>
<keyword evidence="1" id="KW-1133">Transmembrane helix</keyword>
<evidence type="ECO:0000256" key="1">
    <source>
        <dbReference type="SAM" id="Phobius"/>
    </source>
</evidence>
<keyword evidence="1" id="KW-0812">Transmembrane</keyword>
<name>A0A9P0CF64_BEMTA</name>
<keyword evidence="3" id="KW-1185">Reference proteome</keyword>
<dbReference type="SUPFAM" id="SSF53448">
    <property type="entry name" value="Nucleotide-diphospho-sugar transferases"/>
    <property type="match status" value="1"/>
</dbReference>
<evidence type="ECO:0000313" key="3">
    <source>
        <dbReference type="Proteomes" id="UP001152759"/>
    </source>
</evidence>
<keyword evidence="1" id="KW-0472">Membrane</keyword>